<dbReference type="PROSITE" id="PS50206">
    <property type="entry name" value="RHODANESE_3"/>
    <property type="match status" value="1"/>
</dbReference>
<dbReference type="PANTHER" id="PTHR44920">
    <property type="entry name" value="RHODANESE-LIKE DOMAIN-CONTAINING PROTEIN 14, CHLOROPLASTIC-RELATED"/>
    <property type="match status" value="1"/>
</dbReference>
<evidence type="ECO:0000313" key="4">
    <source>
        <dbReference type="Proteomes" id="UP000815325"/>
    </source>
</evidence>
<evidence type="ECO:0000256" key="1">
    <source>
        <dbReference type="SAM" id="MobiDB-lite"/>
    </source>
</evidence>
<dbReference type="Gene3D" id="3.40.250.10">
    <property type="entry name" value="Rhodanese-like domain"/>
    <property type="match status" value="1"/>
</dbReference>
<feature type="region of interest" description="Disordered" evidence="1">
    <location>
        <begin position="1"/>
        <end position="79"/>
    </location>
</feature>
<evidence type="ECO:0000259" key="2">
    <source>
        <dbReference type="PROSITE" id="PS50206"/>
    </source>
</evidence>
<sequence>MLAHPNLLSTRSGLPARHIPPLQHTPAAQAHSHIQHRTSKRFESMLACSSSKEETKTETQSQQQDAPAGGSLSGMAASQGNSGIAVQGYSPTSVRGWAKIQSTLREANVKLLSAQELTFARERGVPIIDIRPPAEYEQAHIPGAVNVPFYQPITGWSAMKIARRAGYALFGVLNGTEVNQEFTQQVAQAMKPDSGAILYCSMGGSLEPVEKSKKGLQSRSLIAAWKVVTDGYPNVSVLRGGWSEWINSGREVEGGTE</sequence>
<gene>
    <name evidence="3" type="ORF">DUNSADRAFT_4190</name>
</gene>
<protein>
    <submittedName>
        <fullName evidence="3">Rhodanese-like domain-containing protein</fullName>
    </submittedName>
</protein>
<dbReference type="SUPFAM" id="SSF52821">
    <property type="entry name" value="Rhodanese/Cell cycle control phosphatase"/>
    <property type="match status" value="1"/>
</dbReference>
<dbReference type="CDD" id="cd00158">
    <property type="entry name" value="RHOD"/>
    <property type="match status" value="1"/>
</dbReference>
<dbReference type="InterPro" id="IPR036873">
    <property type="entry name" value="Rhodanese-like_dom_sf"/>
</dbReference>
<proteinExistence type="predicted"/>
<dbReference type="Proteomes" id="UP000815325">
    <property type="component" value="Unassembled WGS sequence"/>
</dbReference>
<dbReference type="Pfam" id="PF00581">
    <property type="entry name" value="Rhodanese"/>
    <property type="match status" value="1"/>
</dbReference>
<organism evidence="3 4">
    <name type="scientific">Dunaliella salina</name>
    <name type="common">Green alga</name>
    <name type="synonym">Protococcus salinus</name>
    <dbReference type="NCBI Taxonomy" id="3046"/>
    <lineage>
        <taxon>Eukaryota</taxon>
        <taxon>Viridiplantae</taxon>
        <taxon>Chlorophyta</taxon>
        <taxon>core chlorophytes</taxon>
        <taxon>Chlorophyceae</taxon>
        <taxon>CS clade</taxon>
        <taxon>Chlamydomonadales</taxon>
        <taxon>Dunaliellaceae</taxon>
        <taxon>Dunaliella</taxon>
    </lineage>
</organism>
<comment type="caution">
    <text evidence="3">The sequence shown here is derived from an EMBL/GenBank/DDBJ whole genome shotgun (WGS) entry which is preliminary data.</text>
</comment>
<dbReference type="SMART" id="SM00450">
    <property type="entry name" value="RHOD"/>
    <property type="match status" value="1"/>
</dbReference>
<accession>A0ABQ7GSH4</accession>
<dbReference type="PROSITE" id="PS00380">
    <property type="entry name" value="RHODANESE_1"/>
    <property type="match status" value="1"/>
</dbReference>
<dbReference type="InterPro" id="IPR043186">
    <property type="entry name" value="Str14"/>
</dbReference>
<dbReference type="InterPro" id="IPR001307">
    <property type="entry name" value="Thiosulphate_STrfase_CS"/>
</dbReference>
<reference evidence="3" key="1">
    <citation type="submission" date="2017-08" db="EMBL/GenBank/DDBJ databases">
        <authorList>
            <person name="Polle J.E."/>
            <person name="Barry K."/>
            <person name="Cushman J."/>
            <person name="Schmutz J."/>
            <person name="Tran D."/>
            <person name="Hathwaick L.T."/>
            <person name="Yim W.C."/>
            <person name="Jenkins J."/>
            <person name="Mckie-Krisberg Z.M."/>
            <person name="Prochnik S."/>
            <person name="Lindquist E."/>
            <person name="Dockter R.B."/>
            <person name="Adam C."/>
            <person name="Molina H."/>
            <person name="Bunkerborg J."/>
            <person name="Jin E."/>
            <person name="Buchheim M."/>
            <person name="Magnuson J."/>
        </authorList>
    </citation>
    <scope>NUCLEOTIDE SEQUENCE</scope>
    <source>
        <strain evidence="3">CCAP 19/18</strain>
    </source>
</reference>
<dbReference type="InterPro" id="IPR001763">
    <property type="entry name" value="Rhodanese-like_dom"/>
</dbReference>
<evidence type="ECO:0000313" key="3">
    <source>
        <dbReference type="EMBL" id="KAF5837554.1"/>
    </source>
</evidence>
<name>A0ABQ7GSH4_DUNSA</name>
<dbReference type="PANTHER" id="PTHR44920:SF2">
    <property type="entry name" value="RHODANESE DOMAIN-CONTAINING PROTEIN"/>
    <property type="match status" value="1"/>
</dbReference>
<keyword evidence="4" id="KW-1185">Reference proteome</keyword>
<feature type="domain" description="Rhodanese" evidence="2">
    <location>
        <begin position="121"/>
        <end position="254"/>
    </location>
</feature>
<dbReference type="EMBL" id="MU069611">
    <property type="protein sequence ID" value="KAF5837554.1"/>
    <property type="molecule type" value="Genomic_DNA"/>
</dbReference>